<proteinExistence type="predicted"/>
<reference evidence="1 2" key="1">
    <citation type="journal article" date="2013" name="Genome Announc.">
        <title>Complete Genome of a Methanosarcina mazei Strain Isolated from Sediment Samples from an Amazonian Flooded Area.</title>
        <authorList>
            <person name="Assis das Gracas D."/>
            <person name="Thiago Juca Ramos R."/>
            <person name="Vieira Araujo A.C."/>
            <person name="Zahlouth R."/>
            <person name="Ribeiro Carneiro A."/>
            <person name="Souza Lopes T."/>
            <person name="Azevedo Barauna R."/>
            <person name="Azevedo V."/>
            <person name="Cruz Schneider M.P."/>
            <person name="Pellizari V.H."/>
            <person name="Silva A."/>
        </authorList>
    </citation>
    <scope>NUCLEOTIDE SEQUENCE [LARGE SCALE GENOMIC DNA]</scope>
    <source>
        <strain evidence="1 2">Tuc01</strain>
    </source>
</reference>
<evidence type="ECO:0000313" key="2">
    <source>
        <dbReference type="Proteomes" id="UP000011718"/>
    </source>
</evidence>
<dbReference type="Proteomes" id="UP000011718">
    <property type="component" value="Chromosome"/>
</dbReference>
<sequence>MDMTIKLFILIDLYLVFWKKSGELQYFYSTLRNLLSGGL</sequence>
<gene>
    <name evidence="1" type="ORF">MmTuc01_2858</name>
</gene>
<protein>
    <submittedName>
        <fullName evidence="1">Uncharacterized protein</fullName>
    </submittedName>
</protein>
<organism evidence="1 2">
    <name type="scientific">Methanosarcina mazei Tuc01</name>
    <dbReference type="NCBI Taxonomy" id="1236903"/>
    <lineage>
        <taxon>Archaea</taxon>
        <taxon>Methanobacteriati</taxon>
        <taxon>Methanobacteriota</taxon>
        <taxon>Stenosarchaea group</taxon>
        <taxon>Methanomicrobia</taxon>
        <taxon>Methanosarcinales</taxon>
        <taxon>Methanosarcinaceae</taxon>
        <taxon>Methanosarcina</taxon>
    </lineage>
</organism>
<accession>M1PC79</accession>
<name>M1PC79_METMZ</name>
<dbReference type="AlphaFoldDB" id="M1PC79"/>
<dbReference type="BioCyc" id="MMAZ1236903:G139K-2722-MONOMER"/>
<dbReference type="EMBL" id="CP004144">
    <property type="protein sequence ID" value="AGF98137.1"/>
    <property type="molecule type" value="Genomic_DNA"/>
</dbReference>
<dbReference type="KEGG" id="mmaz:MmTuc01_2858"/>
<evidence type="ECO:0000313" key="1">
    <source>
        <dbReference type="EMBL" id="AGF98137.1"/>
    </source>
</evidence>
<dbReference type="HOGENOM" id="CLU_3302753_0_0_2"/>